<evidence type="ECO:0000313" key="2">
    <source>
        <dbReference type="EMBL" id="KHJ55208.1"/>
    </source>
</evidence>
<keyword evidence="1" id="KW-0812">Transmembrane</keyword>
<keyword evidence="1" id="KW-0472">Membrane</keyword>
<feature type="transmembrane region" description="Helical" evidence="1">
    <location>
        <begin position="77"/>
        <end position="97"/>
    </location>
</feature>
<name>A0A0B1Q2Y4_9HYPH</name>
<feature type="transmembrane region" description="Helical" evidence="1">
    <location>
        <begin position="103"/>
        <end position="123"/>
    </location>
</feature>
<dbReference type="EMBL" id="JRFJ01000001">
    <property type="protein sequence ID" value="KHJ55208.1"/>
    <property type="molecule type" value="Genomic_DNA"/>
</dbReference>
<protein>
    <submittedName>
        <fullName evidence="2">Uncharacterized protein</fullName>
    </submittedName>
</protein>
<comment type="caution">
    <text evidence="2">The sequence shown here is derived from an EMBL/GenBank/DDBJ whole genome shotgun (WGS) entry which is preliminary data.</text>
</comment>
<gene>
    <name evidence="2" type="ORF">LA66_00530</name>
</gene>
<organism evidence="2 3">
    <name type="scientific">Aureimonas altamirensis</name>
    <dbReference type="NCBI Taxonomy" id="370622"/>
    <lineage>
        <taxon>Bacteria</taxon>
        <taxon>Pseudomonadati</taxon>
        <taxon>Pseudomonadota</taxon>
        <taxon>Alphaproteobacteria</taxon>
        <taxon>Hyphomicrobiales</taxon>
        <taxon>Aurantimonadaceae</taxon>
        <taxon>Aureimonas</taxon>
    </lineage>
</organism>
<dbReference type="AlphaFoldDB" id="A0A0B1Q2Y4"/>
<evidence type="ECO:0000313" key="3">
    <source>
        <dbReference type="Proteomes" id="UP000030826"/>
    </source>
</evidence>
<keyword evidence="1" id="KW-1133">Transmembrane helix</keyword>
<evidence type="ECO:0000256" key="1">
    <source>
        <dbReference type="SAM" id="Phobius"/>
    </source>
</evidence>
<proteinExistence type="predicted"/>
<accession>A0A0B1Q2Y4</accession>
<sequence>MLGAVWYGFSTDVLVRVWTNIADRPGGPMTFRFILQPCVAGGMAIIDGIKDARLGRSPYLWTIVTNQQERAGRLREGLIATARIILLGLGMDTIYQATVLRTFYPGEMAIIVLLLAFVPYLLLRGPFARIARWWLSRKSAGSVS</sequence>
<reference evidence="2 3" key="1">
    <citation type="submission" date="2014-09" db="EMBL/GenBank/DDBJ databases">
        <title>Isolation and characterization of Aurantimonas altamirensis ON-56566 from clinical sample following a dog bite.</title>
        <authorList>
            <person name="Eshaghi A."/>
            <person name="Li A."/>
            <person name="Shahinas D."/>
            <person name="Bahn P."/>
            <person name="Kus J.V."/>
            <person name="Patel S.N."/>
        </authorList>
    </citation>
    <scope>NUCLEOTIDE SEQUENCE [LARGE SCALE GENOMIC DNA]</scope>
    <source>
        <strain evidence="2 3">ON-56566</strain>
    </source>
</reference>
<dbReference type="Proteomes" id="UP000030826">
    <property type="component" value="Unassembled WGS sequence"/>
</dbReference>